<sequence>MLIFFLYITGANAYHQIEWYLREKKRTDGLVHIMSNFAFHRENWKPRKQLASRKMD</sequence>
<reference evidence="1 2" key="1">
    <citation type="submission" date="2024-01" db="EMBL/GenBank/DDBJ databases">
        <title>Genome assemblies of Stephania.</title>
        <authorList>
            <person name="Yang L."/>
        </authorList>
    </citation>
    <scope>NUCLEOTIDE SEQUENCE [LARGE SCALE GENOMIC DNA]</scope>
    <source>
        <strain evidence="1">QJT</strain>
        <tissue evidence="1">Leaf</tissue>
    </source>
</reference>
<dbReference type="Proteomes" id="UP001417504">
    <property type="component" value="Unassembled WGS sequence"/>
</dbReference>
<dbReference type="EMBL" id="JBBNAE010000001">
    <property type="protein sequence ID" value="KAK9152961.1"/>
    <property type="molecule type" value="Genomic_DNA"/>
</dbReference>
<proteinExistence type="predicted"/>
<evidence type="ECO:0000313" key="1">
    <source>
        <dbReference type="EMBL" id="KAK9152961.1"/>
    </source>
</evidence>
<comment type="caution">
    <text evidence="1">The sequence shown here is derived from an EMBL/GenBank/DDBJ whole genome shotgun (WGS) entry which is preliminary data.</text>
</comment>
<name>A0AAP0KI25_9MAGN</name>
<dbReference type="AlphaFoldDB" id="A0AAP0KI25"/>
<accession>A0AAP0KI25</accession>
<gene>
    <name evidence="1" type="ORF">Sjap_000441</name>
</gene>
<evidence type="ECO:0000313" key="2">
    <source>
        <dbReference type="Proteomes" id="UP001417504"/>
    </source>
</evidence>
<organism evidence="1 2">
    <name type="scientific">Stephania japonica</name>
    <dbReference type="NCBI Taxonomy" id="461633"/>
    <lineage>
        <taxon>Eukaryota</taxon>
        <taxon>Viridiplantae</taxon>
        <taxon>Streptophyta</taxon>
        <taxon>Embryophyta</taxon>
        <taxon>Tracheophyta</taxon>
        <taxon>Spermatophyta</taxon>
        <taxon>Magnoliopsida</taxon>
        <taxon>Ranunculales</taxon>
        <taxon>Menispermaceae</taxon>
        <taxon>Menispermoideae</taxon>
        <taxon>Cissampelideae</taxon>
        <taxon>Stephania</taxon>
    </lineage>
</organism>
<keyword evidence="2" id="KW-1185">Reference proteome</keyword>
<protein>
    <submittedName>
        <fullName evidence="1">Uncharacterized protein</fullName>
    </submittedName>
</protein>